<reference evidence="1" key="1">
    <citation type="journal article" date="2021" name="PeerJ">
        <title>Extensive microbial diversity within the chicken gut microbiome revealed by metagenomics and culture.</title>
        <authorList>
            <person name="Gilroy R."/>
            <person name="Ravi A."/>
            <person name="Getino M."/>
            <person name="Pursley I."/>
            <person name="Horton D.L."/>
            <person name="Alikhan N.F."/>
            <person name="Baker D."/>
            <person name="Gharbi K."/>
            <person name="Hall N."/>
            <person name="Watson M."/>
            <person name="Adriaenssens E.M."/>
            <person name="Foster-Nyarko E."/>
            <person name="Jarju S."/>
            <person name="Secka A."/>
            <person name="Antonio M."/>
            <person name="Oren A."/>
            <person name="Chaudhuri R.R."/>
            <person name="La Ragione R."/>
            <person name="Hildebrand F."/>
            <person name="Pallen M.J."/>
        </authorList>
    </citation>
    <scope>NUCLEOTIDE SEQUENCE</scope>
    <source>
        <strain evidence="1">ChiGjej1B1-14440</strain>
    </source>
</reference>
<proteinExistence type="predicted"/>
<dbReference type="Proteomes" id="UP000886724">
    <property type="component" value="Unassembled WGS sequence"/>
</dbReference>
<dbReference type="EMBL" id="DXET01000227">
    <property type="protein sequence ID" value="HIX82290.1"/>
    <property type="molecule type" value="Genomic_DNA"/>
</dbReference>
<name>A0A9D1XN12_9FIRM</name>
<protein>
    <submittedName>
        <fullName evidence="1">Uncharacterized protein</fullName>
    </submittedName>
</protein>
<dbReference type="AlphaFoldDB" id="A0A9D1XN12"/>
<accession>A0A9D1XN12</accession>
<evidence type="ECO:0000313" key="2">
    <source>
        <dbReference type="Proteomes" id="UP000886724"/>
    </source>
</evidence>
<gene>
    <name evidence="1" type="ORF">H9980_10030</name>
</gene>
<evidence type="ECO:0000313" key="1">
    <source>
        <dbReference type="EMBL" id="HIX82290.1"/>
    </source>
</evidence>
<reference evidence="1" key="2">
    <citation type="submission" date="2021-04" db="EMBL/GenBank/DDBJ databases">
        <authorList>
            <person name="Gilroy R."/>
        </authorList>
    </citation>
    <scope>NUCLEOTIDE SEQUENCE</scope>
    <source>
        <strain evidence="1">ChiGjej1B1-14440</strain>
    </source>
</reference>
<sequence length="101" mass="12020">MLARLHVVISSEQDKDYQQVKKKLLDINPDFSISPNRPYQPIKDHSEFYITVDLKPEEVQPLLDQLNNDWDGEMDDCDCYGFNTKMFDELVYCLEFTYFND</sequence>
<organism evidence="1 2">
    <name type="scientific">Candidatus Erysipelatoclostridium merdavium</name>
    <dbReference type="NCBI Taxonomy" id="2838566"/>
    <lineage>
        <taxon>Bacteria</taxon>
        <taxon>Bacillati</taxon>
        <taxon>Bacillota</taxon>
        <taxon>Erysipelotrichia</taxon>
        <taxon>Erysipelotrichales</taxon>
        <taxon>Erysipelotrichales incertae sedis</taxon>
    </lineage>
</organism>
<comment type="caution">
    <text evidence="1">The sequence shown here is derived from an EMBL/GenBank/DDBJ whole genome shotgun (WGS) entry which is preliminary data.</text>
</comment>